<name>A0A830GFL0_9EURY</name>
<keyword evidence="2" id="KW-1185">Reference proteome</keyword>
<evidence type="ECO:0000313" key="1">
    <source>
        <dbReference type="EMBL" id="GGN23995.1"/>
    </source>
</evidence>
<accession>A0A830GFL0</accession>
<dbReference type="AlphaFoldDB" id="A0A830GFL0"/>
<sequence>MGQLRGEVMSSAAFKAVRQEIRDRGYSPQLGESVIGKKVTNEKTSTSWSVFKVECTPNDPPKSNQNAILYAKKKFGDIYVRGIYQRESDPIKMIDCSAPAAQNGAANEDQLVTYSIAVNSEEK</sequence>
<gene>
    <name evidence="1" type="ORF">GCM10009021_27050</name>
</gene>
<proteinExistence type="predicted"/>
<dbReference type="Proteomes" id="UP000608850">
    <property type="component" value="Unassembled WGS sequence"/>
</dbReference>
<evidence type="ECO:0000313" key="2">
    <source>
        <dbReference type="Proteomes" id="UP000608850"/>
    </source>
</evidence>
<comment type="caution">
    <text evidence="1">The sequence shown here is derived from an EMBL/GenBank/DDBJ whole genome shotgun (WGS) entry which is preliminary data.</text>
</comment>
<organism evidence="1 2">
    <name type="scientific">Halarchaeum nitratireducens</name>
    <dbReference type="NCBI Taxonomy" id="489913"/>
    <lineage>
        <taxon>Archaea</taxon>
        <taxon>Methanobacteriati</taxon>
        <taxon>Methanobacteriota</taxon>
        <taxon>Stenosarchaea group</taxon>
        <taxon>Halobacteria</taxon>
        <taxon>Halobacteriales</taxon>
        <taxon>Halobacteriaceae</taxon>
    </lineage>
</organism>
<reference evidence="1 2" key="1">
    <citation type="journal article" date="2019" name="Int. J. Syst. Evol. Microbiol.">
        <title>The Global Catalogue of Microorganisms (GCM) 10K type strain sequencing project: providing services to taxonomists for standard genome sequencing and annotation.</title>
        <authorList>
            <consortium name="The Broad Institute Genomics Platform"/>
            <consortium name="The Broad Institute Genome Sequencing Center for Infectious Disease"/>
            <person name="Wu L."/>
            <person name="Ma J."/>
        </authorList>
    </citation>
    <scope>NUCLEOTIDE SEQUENCE [LARGE SCALE GENOMIC DNA]</scope>
    <source>
        <strain evidence="1 2">JCM 16331</strain>
    </source>
</reference>
<dbReference type="EMBL" id="BMOQ01000008">
    <property type="protein sequence ID" value="GGN23995.1"/>
    <property type="molecule type" value="Genomic_DNA"/>
</dbReference>
<protein>
    <submittedName>
        <fullName evidence="1">Uncharacterized protein</fullName>
    </submittedName>
</protein>